<dbReference type="SUPFAM" id="SSF89000">
    <property type="entry name" value="post-HMGL domain-like"/>
    <property type="match status" value="1"/>
</dbReference>
<dbReference type="InterPro" id="IPR001882">
    <property type="entry name" value="Biotin_BS"/>
</dbReference>
<reference evidence="5" key="1">
    <citation type="submission" date="2016-06" db="UniProtKB">
        <authorList>
            <consortium name="WormBaseParasite"/>
        </authorList>
    </citation>
    <scope>IDENTIFICATION</scope>
</reference>
<evidence type="ECO:0000256" key="1">
    <source>
        <dbReference type="ARBA" id="ARBA00023267"/>
    </source>
</evidence>
<sequence length="325" mass="35849">MRSGNADVYENQIPGGQYTNLQFQAFTLGLGDQFEQVKKKYTEANQLLGNIIKVTPSSKIVGDLAQFMVQNNLTAQDVMERADELSFPASVVEFFKGEIGIPHGGFPEPLRTQVLHGKASHTERIGKSLPPFDFKQHATDLRDKFRRDFSDKDVMSSALYPKVFDDFEEFRSHYGPVTKLPTRVFLVGPKINEEVPVQLEPGKVLYLKTLAVANTPTSGHREVFFDMNGQLRSILITDKKAAEALQSHPKAVKGVKGSIGAPMPGDLISINVREGDHVERGEKLAVLSAMKMEVAIAAPVTGKVVKVHAKSGMKVQGDDLLFDIE</sequence>
<dbReference type="GO" id="GO:0005737">
    <property type="term" value="C:cytoplasm"/>
    <property type="evidence" value="ECO:0007669"/>
    <property type="project" value="TreeGrafter"/>
</dbReference>
<dbReference type="InterPro" id="IPR011053">
    <property type="entry name" value="Single_hybrid_motif"/>
</dbReference>
<keyword evidence="1" id="KW-0092">Biotin</keyword>
<name>A0A183AQB3_9TREM</name>
<evidence type="ECO:0000313" key="4">
    <source>
        <dbReference type="Proteomes" id="UP000272942"/>
    </source>
</evidence>
<dbReference type="OrthoDB" id="196847at2759"/>
<organism evidence="5">
    <name type="scientific">Echinostoma caproni</name>
    <dbReference type="NCBI Taxonomy" id="27848"/>
    <lineage>
        <taxon>Eukaryota</taxon>
        <taxon>Metazoa</taxon>
        <taxon>Spiralia</taxon>
        <taxon>Lophotrochozoa</taxon>
        <taxon>Platyhelminthes</taxon>
        <taxon>Trematoda</taxon>
        <taxon>Digenea</taxon>
        <taxon>Plagiorchiida</taxon>
        <taxon>Echinostomata</taxon>
        <taxon>Echinostomatoidea</taxon>
        <taxon>Echinostomatidae</taxon>
        <taxon>Echinostoma</taxon>
    </lineage>
</organism>
<keyword evidence="4" id="KW-1185">Reference proteome</keyword>
<dbReference type="InterPro" id="IPR003379">
    <property type="entry name" value="Carboxylase_cons_dom"/>
</dbReference>
<dbReference type="GO" id="GO:0006094">
    <property type="term" value="P:gluconeogenesis"/>
    <property type="evidence" value="ECO:0007669"/>
    <property type="project" value="TreeGrafter"/>
</dbReference>
<accession>A0A183AQB3</accession>
<dbReference type="Proteomes" id="UP000272942">
    <property type="component" value="Unassembled WGS sequence"/>
</dbReference>
<dbReference type="PROSITE" id="PS50968">
    <property type="entry name" value="BIOTINYL_LIPOYL"/>
    <property type="match status" value="1"/>
</dbReference>
<dbReference type="CDD" id="cd06850">
    <property type="entry name" value="biotinyl_domain"/>
    <property type="match status" value="1"/>
</dbReference>
<proteinExistence type="predicted"/>
<dbReference type="Gene3D" id="2.40.50.100">
    <property type="match status" value="1"/>
</dbReference>
<feature type="domain" description="Lipoyl-binding" evidence="2">
    <location>
        <begin position="250"/>
        <end position="325"/>
    </location>
</feature>
<dbReference type="InterPro" id="IPR013785">
    <property type="entry name" value="Aldolase_TIM"/>
</dbReference>
<dbReference type="Gene3D" id="3.20.20.70">
    <property type="entry name" value="Aldolase class I"/>
    <property type="match status" value="1"/>
</dbReference>
<dbReference type="EMBL" id="UZAN01046983">
    <property type="protein sequence ID" value="VDP84869.1"/>
    <property type="molecule type" value="Genomic_DNA"/>
</dbReference>
<dbReference type="WBParaSite" id="ECPE_0000917601-mRNA-1">
    <property type="protein sequence ID" value="ECPE_0000917601-mRNA-1"/>
    <property type="gene ID" value="ECPE_0000917601"/>
</dbReference>
<dbReference type="PANTHER" id="PTHR43778">
    <property type="entry name" value="PYRUVATE CARBOXYLASE"/>
    <property type="match status" value="1"/>
</dbReference>
<dbReference type="InterPro" id="IPR000089">
    <property type="entry name" value="Biotin_lipoyl"/>
</dbReference>
<dbReference type="Gene3D" id="3.10.600.10">
    <property type="entry name" value="pyruvate carboxylase f1077a mutant domain"/>
    <property type="match status" value="1"/>
</dbReference>
<dbReference type="PROSITE" id="PS00188">
    <property type="entry name" value="BIOTIN"/>
    <property type="match status" value="1"/>
</dbReference>
<evidence type="ECO:0000259" key="2">
    <source>
        <dbReference type="PROSITE" id="PS50968"/>
    </source>
</evidence>
<dbReference type="Pfam" id="PF02436">
    <property type="entry name" value="PYC_OADA"/>
    <property type="match status" value="1"/>
</dbReference>
<protein>
    <submittedName>
        <fullName evidence="5">Lipoyl-binding domain-containing protein</fullName>
    </submittedName>
</protein>
<dbReference type="InterPro" id="IPR055268">
    <property type="entry name" value="PCB-like"/>
</dbReference>
<dbReference type="FunFam" id="2.40.50.100:FF:000003">
    <property type="entry name" value="Acetyl-CoA carboxylase biotin carboxyl carrier protein"/>
    <property type="match status" value="1"/>
</dbReference>
<evidence type="ECO:0000313" key="5">
    <source>
        <dbReference type="WBParaSite" id="ECPE_0000917601-mRNA-1"/>
    </source>
</evidence>
<dbReference type="GO" id="GO:0004736">
    <property type="term" value="F:pyruvate carboxylase activity"/>
    <property type="evidence" value="ECO:0007669"/>
    <property type="project" value="TreeGrafter"/>
</dbReference>
<dbReference type="SUPFAM" id="SSF51230">
    <property type="entry name" value="Single hybrid motif"/>
    <property type="match status" value="1"/>
</dbReference>
<reference evidence="3 4" key="2">
    <citation type="submission" date="2018-11" db="EMBL/GenBank/DDBJ databases">
        <authorList>
            <consortium name="Pathogen Informatics"/>
        </authorList>
    </citation>
    <scope>NUCLEOTIDE SEQUENCE [LARGE SCALE GENOMIC DNA]</scope>
    <source>
        <strain evidence="3 4">Egypt</strain>
    </source>
</reference>
<gene>
    <name evidence="3" type="ORF">ECPE_LOCUS9148</name>
</gene>
<evidence type="ECO:0000313" key="3">
    <source>
        <dbReference type="EMBL" id="VDP84869.1"/>
    </source>
</evidence>
<dbReference type="AlphaFoldDB" id="A0A183AQB3"/>
<dbReference type="Pfam" id="PF00364">
    <property type="entry name" value="Biotin_lipoyl"/>
    <property type="match status" value="1"/>
</dbReference>
<dbReference type="PANTHER" id="PTHR43778:SF2">
    <property type="entry name" value="PYRUVATE CARBOXYLASE, MITOCHONDRIAL"/>
    <property type="match status" value="1"/>
</dbReference>